<evidence type="ECO:0000256" key="1">
    <source>
        <dbReference type="SAM" id="Phobius"/>
    </source>
</evidence>
<name>R6UBF8_9BACT</name>
<dbReference type="STRING" id="1263015.BN580_00437"/>
<keyword evidence="1" id="KW-0812">Transmembrane</keyword>
<gene>
    <name evidence="2" type="ORF">BN580_00437</name>
</gene>
<keyword evidence="1" id="KW-0472">Membrane</keyword>
<protein>
    <submittedName>
        <fullName evidence="2">Uncharacterized protein</fullName>
    </submittedName>
</protein>
<comment type="caution">
    <text evidence="2">The sequence shown here is derived from an EMBL/GenBank/DDBJ whole genome shotgun (WGS) entry which is preliminary data.</text>
</comment>
<evidence type="ECO:0000313" key="3">
    <source>
        <dbReference type="Proteomes" id="UP000017938"/>
    </source>
</evidence>
<organism evidence="2 3">
    <name type="scientific">Candidatus Colimorpha enterica</name>
    <dbReference type="NCBI Taxonomy" id="3083063"/>
    <lineage>
        <taxon>Bacteria</taxon>
        <taxon>Pseudomonadati</taxon>
        <taxon>Bacteroidota</taxon>
        <taxon>Bacteroidia</taxon>
        <taxon>Bacteroidales</taxon>
        <taxon>Candidatus Colimorpha</taxon>
    </lineage>
</organism>
<proteinExistence type="predicted"/>
<keyword evidence="1" id="KW-1133">Transmembrane helix</keyword>
<reference evidence="2" key="1">
    <citation type="submission" date="2012-11" db="EMBL/GenBank/DDBJ databases">
        <title>Dependencies among metagenomic species, viruses, plasmids and units of genetic variation.</title>
        <authorList>
            <person name="Nielsen H.B."/>
            <person name="Almeida M."/>
            <person name="Juncker A.S."/>
            <person name="Rasmussen S."/>
            <person name="Li J."/>
            <person name="Sunagawa S."/>
            <person name="Plichta D."/>
            <person name="Gautier L."/>
            <person name="Le Chatelier E."/>
            <person name="Peletier E."/>
            <person name="Bonde I."/>
            <person name="Nielsen T."/>
            <person name="Manichanh C."/>
            <person name="Arumugam M."/>
            <person name="Batto J."/>
            <person name="Santos M.B.Q.D."/>
            <person name="Blom N."/>
            <person name="Borruel N."/>
            <person name="Burgdorf K.S."/>
            <person name="Boumezbeur F."/>
            <person name="Casellas F."/>
            <person name="Dore J."/>
            <person name="Guarner F."/>
            <person name="Hansen T."/>
            <person name="Hildebrand F."/>
            <person name="Kaas R.S."/>
            <person name="Kennedy S."/>
            <person name="Kristiansen K."/>
            <person name="Kultima J.R."/>
            <person name="Leonard P."/>
            <person name="Levenez F."/>
            <person name="Lund O."/>
            <person name="Moumen B."/>
            <person name="Le Paslier D."/>
            <person name="Pons N."/>
            <person name="Pedersen O."/>
            <person name="Prifti E."/>
            <person name="Qin J."/>
            <person name="Raes J."/>
            <person name="Tap J."/>
            <person name="Tims S."/>
            <person name="Ussery D.W."/>
            <person name="Yamada T."/>
            <person name="MetaHit consortium"/>
            <person name="Renault P."/>
            <person name="Sicheritz-Ponten T."/>
            <person name="Bork P."/>
            <person name="Wang J."/>
            <person name="Brunak S."/>
            <person name="Ehrlich S.D."/>
        </authorList>
    </citation>
    <scope>NUCLEOTIDE SEQUENCE [LARGE SCALE GENOMIC DNA]</scope>
</reference>
<dbReference type="EMBL" id="CBFW010000436">
    <property type="protein sequence ID" value="CDC77441.1"/>
    <property type="molecule type" value="Genomic_DNA"/>
</dbReference>
<feature type="transmembrane region" description="Helical" evidence="1">
    <location>
        <begin position="96"/>
        <end position="126"/>
    </location>
</feature>
<sequence>MLQAIIGAIVGVGLYLILADALRVPFLATVTASNNLAKRQEKKTSSIEIWLESLAMWISKKLRLNEYKRLQLETDLRSAGMNISPEMHTANSIVKALLVGIFTVPVFFIFPLLTPVVIALAITMYFKEAKGVANKIKEKRTAIEYELPRLVSHTAHRRSSLQWSCVN</sequence>
<dbReference type="Proteomes" id="UP000017938">
    <property type="component" value="Unassembled WGS sequence"/>
</dbReference>
<evidence type="ECO:0000313" key="2">
    <source>
        <dbReference type="EMBL" id="CDC77441.1"/>
    </source>
</evidence>
<accession>R6UBF8</accession>
<dbReference type="AlphaFoldDB" id="R6UBF8"/>